<evidence type="ECO:0000313" key="3">
    <source>
        <dbReference type="Proteomes" id="UP000245910"/>
    </source>
</evidence>
<keyword evidence="3" id="KW-1185">Reference proteome</keyword>
<evidence type="ECO:0000313" key="2">
    <source>
        <dbReference type="EMBL" id="CEI38607.1"/>
    </source>
</evidence>
<organism evidence="2 3">
    <name type="scientific">Fusarium venenatum</name>
    <dbReference type="NCBI Taxonomy" id="56646"/>
    <lineage>
        <taxon>Eukaryota</taxon>
        <taxon>Fungi</taxon>
        <taxon>Dikarya</taxon>
        <taxon>Ascomycota</taxon>
        <taxon>Pezizomycotina</taxon>
        <taxon>Sordariomycetes</taxon>
        <taxon>Hypocreomycetidae</taxon>
        <taxon>Hypocreales</taxon>
        <taxon>Nectriaceae</taxon>
        <taxon>Fusarium</taxon>
    </lineage>
</organism>
<proteinExistence type="predicted"/>
<reference evidence="3" key="1">
    <citation type="submission" date="2014-10" db="EMBL/GenBank/DDBJ databases">
        <authorList>
            <person name="King R."/>
        </authorList>
    </citation>
    <scope>NUCLEOTIDE SEQUENCE [LARGE SCALE GENOMIC DNA]</scope>
    <source>
        <strain evidence="3">A3/5</strain>
    </source>
</reference>
<accession>A0A2L2TE22</accession>
<dbReference type="Proteomes" id="UP000245910">
    <property type="component" value="Chromosome IIII"/>
</dbReference>
<protein>
    <submittedName>
        <fullName evidence="2">Uncharacterized protein</fullName>
    </submittedName>
</protein>
<name>A0A2L2TE22_9HYPO</name>
<dbReference type="EMBL" id="LN649232">
    <property type="protein sequence ID" value="CEI38607.1"/>
    <property type="molecule type" value="Genomic_DNA"/>
</dbReference>
<feature type="region of interest" description="Disordered" evidence="1">
    <location>
        <begin position="1"/>
        <end position="30"/>
    </location>
</feature>
<sequence length="125" mass="13766">MFHHRTSVDAASKDKDEDRRLPYMGGPDTQTISRQTEVQEKAAGITGNRSADLLQTIHNLVHQDALACQPCFQGLSVIRKLSIKHDKDGAHLDNEPLILAKFGSSAICLCLSKTIDILERGPECI</sequence>
<dbReference type="AlphaFoldDB" id="A0A2L2TE22"/>
<evidence type="ECO:0000256" key="1">
    <source>
        <dbReference type="SAM" id="MobiDB-lite"/>
    </source>
</evidence>
<feature type="compositionally biased region" description="Basic and acidic residues" evidence="1">
    <location>
        <begin position="11"/>
        <end position="21"/>
    </location>
</feature>